<evidence type="ECO:0000259" key="3">
    <source>
        <dbReference type="Pfam" id="PF25871"/>
    </source>
</evidence>
<evidence type="ECO:0000259" key="2">
    <source>
        <dbReference type="Pfam" id="PF17733"/>
    </source>
</evidence>
<name>A0AAN6X2F3_9PEZI</name>
<proteinExistence type="predicted"/>
<dbReference type="PANTHER" id="PTHR36855">
    <property type="entry name" value="CHROMOSOME 10, WHOLE GENOME SHOTGUN SEQUENCE"/>
    <property type="match status" value="1"/>
</dbReference>
<dbReference type="AlphaFoldDB" id="A0AAN6X2F3"/>
<protein>
    <submittedName>
        <fullName evidence="4">Uncharacterized protein</fullName>
    </submittedName>
</protein>
<dbReference type="InterPro" id="IPR040554">
    <property type="entry name" value="KPWE_PEX14_dom"/>
</dbReference>
<feature type="domain" description="Peroxisomal membrane protein PEX14-like KPWE" evidence="2">
    <location>
        <begin position="168"/>
        <end position="218"/>
    </location>
</feature>
<dbReference type="PANTHER" id="PTHR36855:SF1">
    <property type="entry name" value="PEROXISOME MEMBRANE ANCHOR PROTEIN PEX14P N-TERMINAL DOMAIN-CONTAINING PROTEIN"/>
    <property type="match status" value="1"/>
</dbReference>
<accession>A0AAN6X2F3</accession>
<comment type="caution">
    <text evidence="4">The sequence shown here is derived from an EMBL/GenBank/DDBJ whole genome shotgun (WGS) entry which is preliminary data.</text>
</comment>
<feature type="region of interest" description="Disordered" evidence="1">
    <location>
        <begin position="119"/>
        <end position="165"/>
    </location>
</feature>
<gene>
    <name evidence="4" type="ORF">QBC35DRAFT_86281</name>
</gene>
<feature type="domain" description="PEX14-like helix-turn-helix" evidence="3">
    <location>
        <begin position="23"/>
        <end position="92"/>
    </location>
</feature>
<reference evidence="4" key="2">
    <citation type="submission" date="2023-05" db="EMBL/GenBank/DDBJ databases">
        <authorList>
            <consortium name="Lawrence Berkeley National Laboratory"/>
            <person name="Steindorff A."/>
            <person name="Hensen N."/>
            <person name="Bonometti L."/>
            <person name="Westerberg I."/>
            <person name="Brannstrom I.O."/>
            <person name="Guillou S."/>
            <person name="Cros-Aarteil S."/>
            <person name="Calhoun S."/>
            <person name="Haridas S."/>
            <person name="Kuo A."/>
            <person name="Mondo S."/>
            <person name="Pangilinan J."/>
            <person name="Riley R."/>
            <person name="Labutti K."/>
            <person name="Andreopoulos B."/>
            <person name="Lipzen A."/>
            <person name="Chen C."/>
            <person name="Yanf M."/>
            <person name="Daum C."/>
            <person name="Ng V."/>
            <person name="Clum A."/>
            <person name="Ohm R."/>
            <person name="Martin F."/>
            <person name="Silar P."/>
            <person name="Natvig D."/>
            <person name="Lalanne C."/>
            <person name="Gautier V."/>
            <person name="Ament-Velasquez S.L."/>
            <person name="Kruys A."/>
            <person name="Hutchinson M.I."/>
            <person name="Powell A.J."/>
            <person name="Barry K."/>
            <person name="Miller A.N."/>
            <person name="Grigoriev I.V."/>
            <person name="Debuchy R."/>
            <person name="Gladieux P."/>
            <person name="Thoren M.H."/>
            <person name="Johannesson H."/>
        </authorList>
    </citation>
    <scope>NUCLEOTIDE SEQUENCE</scope>
    <source>
        <strain evidence="4">PSN309</strain>
    </source>
</reference>
<evidence type="ECO:0000256" key="1">
    <source>
        <dbReference type="SAM" id="MobiDB-lite"/>
    </source>
</evidence>
<reference evidence="4" key="1">
    <citation type="journal article" date="2023" name="Mol. Phylogenet. Evol.">
        <title>Genome-scale phylogeny and comparative genomics of the fungal order Sordariales.</title>
        <authorList>
            <person name="Hensen N."/>
            <person name="Bonometti L."/>
            <person name="Westerberg I."/>
            <person name="Brannstrom I.O."/>
            <person name="Guillou S."/>
            <person name="Cros-Aarteil S."/>
            <person name="Calhoun S."/>
            <person name="Haridas S."/>
            <person name="Kuo A."/>
            <person name="Mondo S."/>
            <person name="Pangilinan J."/>
            <person name="Riley R."/>
            <person name="LaButti K."/>
            <person name="Andreopoulos B."/>
            <person name="Lipzen A."/>
            <person name="Chen C."/>
            <person name="Yan M."/>
            <person name="Daum C."/>
            <person name="Ng V."/>
            <person name="Clum A."/>
            <person name="Steindorff A."/>
            <person name="Ohm R.A."/>
            <person name="Martin F."/>
            <person name="Silar P."/>
            <person name="Natvig D.O."/>
            <person name="Lalanne C."/>
            <person name="Gautier V."/>
            <person name="Ament-Velasquez S.L."/>
            <person name="Kruys A."/>
            <person name="Hutchinson M.I."/>
            <person name="Powell A.J."/>
            <person name="Barry K."/>
            <person name="Miller A.N."/>
            <person name="Grigoriev I.V."/>
            <person name="Debuchy R."/>
            <person name="Gladieux P."/>
            <person name="Hiltunen Thoren M."/>
            <person name="Johannesson H."/>
        </authorList>
    </citation>
    <scope>NUCLEOTIDE SEQUENCE</scope>
    <source>
        <strain evidence="4">PSN309</strain>
    </source>
</reference>
<dbReference type="EMBL" id="MU864367">
    <property type="protein sequence ID" value="KAK4190242.1"/>
    <property type="molecule type" value="Genomic_DNA"/>
</dbReference>
<dbReference type="Proteomes" id="UP001302126">
    <property type="component" value="Unassembled WGS sequence"/>
</dbReference>
<dbReference type="Pfam" id="PF25871">
    <property type="entry name" value="HTH_76"/>
    <property type="match status" value="1"/>
</dbReference>
<evidence type="ECO:0000313" key="4">
    <source>
        <dbReference type="EMBL" id="KAK4190242.1"/>
    </source>
</evidence>
<evidence type="ECO:0000313" key="5">
    <source>
        <dbReference type="Proteomes" id="UP001302126"/>
    </source>
</evidence>
<feature type="compositionally biased region" description="Basic and acidic residues" evidence="1">
    <location>
        <begin position="145"/>
        <end position="156"/>
    </location>
</feature>
<organism evidence="4 5">
    <name type="scientific">Podospora australis</name>
    <dbReference type="NCBI Taxonomy" id="1536484"/>
    <lineage>
        <taxon>Eukaryota</taxon>
        <taxon>Fungi</taxon>
        <taxon>Dikarya</taxon>
        <taxon>Ascomycota</taxon>
        <taxon>Pezizomycotina</taxon>
        <taxon>Sordariomycetes</taxon>
        <taxon>Sordariomycetidae</taxon>
        <taxon>Sordariales</taxon>
        <taxon>Podosporaceae</taxon>
        <taxon>Podospora</taxon>
    </lineage>
</organism>
<dbReference type="InterPro" id="IPR058841">
    <property type="entry name" value="HTH_76"/>
</dbReference>
<dbReference type="Pfam" id="PF17733">
    <property type="entry name" value="KPWE_dom"/>
    <property type="match status" value="1"/>
</dbReference>
<keyword evidence="5" id="KW-1185">Reference proteome</keyword>
<sequence length="242" mass="26826">MTSQKTISPHVLAQDDPVIPILVKFDAYPWAQDKEFMQGLHAALGDSLGNLSDPFTKRKVLDMIIHSRIWWYASRFGVQLSFETYISWTASTNSQSCPDEAILKKSEWIYTNLKKKNSSASAEDGKEKETDVEIPEWQRSAPKVDLSKKAEPDHDASSSATVSRADGSYPDKFQALVAAVTAGTPVPGIREIPNTVVRQEGITPIGTRGRAPLKPWERHRAPVPEDSQLDASVLDKQFPPLA</sequence>
<feature type="region of interest" description="Disordered" evidence="1">
    <location>
        <begin position="200"/>
        <end position="242"/>
    </location>
</feature>